<evidence type="ECO:0008006" key="4">
    <source>
        <dbReference type="Google" id="ProtNLM"/>
    </source>
</evidence>
<keyword evidence="1" id="KW-0472">Membrane</keyword>
<sequence length="182" mass="19973">MSDTDTIAALWFAPLLNYGAIALGQILVVYVGSMVHADVKLSSSKLQQCFHSHSQAMCCFAVVMALAELYASIIVASVDGPFIVIPWLFIAQLFVTLLYFYLPYNYYDMEVEEEGRVRDEEKMFLMMDDEDEDLDRFLYDPPSPSATVISTPSIVSDGDSGYGSISTKSGGGSGYGTMDGFS</sequence>
<evidence type="ECO:0000256" key="1">
    <source>
        <dbReference type="SAM" id="Phobius"/>
    </source>
</evidence>
<feature type="transmembrane region" description="Helical" evidence="1">
    <location>
        <begin position="56"/>
        <end position="76"/>
    </location>
</feature>
<dbReference type="OrthoDB" id="5077305at2759"/>
<proteinExistence type="predicted"/>
<keyword evidence="1" id="KW-1133">Transmembrane helix</keyword>
<evidence type="ECO:0000313" key="3">
    <source>
        <dbReference type="Proteomes" id="UP000037904"/>
    </source>
</evidence>
<reference evidence="2 3" key="1">
    <citation type="submission" date="2015-04" db="EMBL/GenBank/DDBJ databases">
        <title>The draft genome sequence of Fusarium langsethiae, a T-2/HT-2 mycotoxin producer.</title>
        <authorList>
            <person name="Lysoe E."/>
            <person name="Divon H.H."/>
            <person name="Terzi V."/>
            <person name="Orru L."/>
            <person name="Lamontanara A."/>
            <person name="Kolseth A.-K."/>
            <person name="Frandsen R.J."/>
            <person name="Nielsen K."/>
            <person name="Thrane U."/>
        </authorList>
    </citation>
    <scope>NUCLEOTIDE SEQUENCE [LARGE SCALE GENOMIC DNA]</scope>
    <source>
        <strain evidence="2 3">Fl201059</strain>
    </source>
</reference>
<protein>
    <recommendedName>
        <fullName evidence="4">Transmembrane protein</fullName>
    </recommendedName>
</protein>
<accession>A0A0M9EYD4</accession>
<evidence type="ECO:0000313" key="2">
    <source>
        <dbReference type="EMBL" id="KPA42428.1"/>
    </source>
</evidence>
<name>A0A0M9EYD4_FUSLA</name>
<dbReference type="Proteomes" id="UP000037904">
    <property type="component" value="Unassembled WGS sequence"/>
</dbReference>
<keyword evidence="1" id="KW-0812">Transmembrane</keyword>
<feature type="transmembrane region" description="Helical" evidence="1">
    <location>
        <begin position="15"/>
        <end position="35"/>
    </location>
</feature>
<keyword evidence="3" id="KW-1185">Reference proteome</keyword>
<comment type="caution">
    <text evidence="2">The sequence shown here is derived from an EMBL/GenBank/DDBJ whole genome shotgun (WGS) entry which is preliminary data.</text>
</comment>
<dbReference type="EMBL" id="JXCE01000065">
    <property type="protein sequence ID" value="KPA42428.1"/>
    <property type="molecule type" value="Genomic_DNA"/>
</dbReference>
<feature type="transmembrane region" description="Helical" evidence="1">
    <location>
        <begin position="82"/>
        <end position="102"/>
    </location>
</feature>
<organism evidence="2 3">
    <name type="scientific">Fusarium langsethiae</name>
    <dbReference type="NCBI Taxonomy" id="179993"/>
    <lineage>
        <taxon>Eukaryota</taxon>
        <taxon>Fungi</taxon>
        <taxon>Dikarya</taxon>
        <taxon>Ascomycota</taxon>
        <taxon>Pezizomycotina</taxon>
        <taxon>Sordariomycetes</taxon>
        <taxon>Hypocreomycetidae</taxon>
        <taxon>Hypocreales</taxon>
        <taxon>Nectriaceae</taxon>
        <taxon>Fusarium</taxon>
    </lineage>
</organism>
<dbReference type="AlphaFoldDB" id="A0A0M9EYD4"/>
<gene>
    <name evidence="2" type="ORF">FLAG1_04677</name>
</gene>